<proteinExistence type="predicted"/>
<dbReference type="AlphaFoldDB" id="C6R933"/>
<reference evidence="1 2" key="1">
    <citation type="submission" date="2009-06" db="EMBL/GenBank/DDBJ databases">
        <authorList>
            <person name="Dodson R."/>
            <person name="Sebastian Y."/>
            <person name="Madupu R."/>
            <person name="Durkin A.S."/>
            <person name="Torralba M."/>
            <person name="Methe B."/>
            <person name="Sutton G.G."/>
            <person name="Strausberg R.L."/>
            <person name="Nelson K.E."/>
        </authorList>
    </citation>
    <scope>NUCLEOTIDE SEQUENCE [LARGE SCALE GENOMIC DNA]</scope>
    <source>
        <strain evidence="1 2">SK141</strain>
    </source>
</reference>
<comment type="caution">
    <text evidence="1">The sequence shown here is derived from an EMBL/GenBank/DDBJ whole genome shotgun (WGS) entry which is preliminary data.</text>
</comment>
<evidence type="ECO:0000313" key="2">
    <source>
        <dbReference type="Proteomes" id="UP000004384"/>
    </source>
</evidence>
<dbReference type="Proteomes" id="UP000004384">
    <property type="component" value="Unassembled WGS sequence"/>
</dbReference>
<name>C6R933_9CORY</name>
<accession>C6R933</accession>
<evidence type="ECO:0000313" key="1">
    <source>
        <dbReference type="EMBL" id="EET77478.1"/>
    </source>
</evidence>
<sequence length="47" mass="5087">MSIATLADAPFFPHPNPHAVARLPAHGRRRGRAVRKGGLPCRLSNCL</sequence>
<protein>
    <submittedName>
        <fullName evidence="1">Uncharacterized protein</fullName>
    </submittedName>
</protein>
<organism evidence="1 2">
    <name type="scientific">Corynebacterium tuberculostearicum SK141</name>
    <dbReference type="NCBI Taxonomy" id="553206"/>
    <lineage>
        <taxon>Bacteria</taxon>
        <taxon>Bacillati</taxon>
        <taxon>Actinomycetota</taxon>
        <taxon>Actinomycetes</taxon>
        <taxon>Mycobacteriales</taxon>
        <taxon>Corynebacteriaceae</taxon>
        <taxon>Corynebacterium</taxon>
    </lineage>
</organism>
<gene>
    <name evidence="1" type="ORF">CORTU0001_0747</name>
</gene>
<dbReference type="EMBL" id="ACVP01000015">
    <property type="protein sequence ID" value="EET77478.1"/>
    <property type="molecule type" value="Genomic_DNA"/>
</dbReference>